<proteinExistence type="predicted"/>
<evidence type="ECO:0000256" key="5">
    <source>
        <dbReference type="ARBA" id="ARBA00023136"/>
    </source>
</evidence>
<keyword evidence="8" id="KW-1185">Reference proteome</keyword>
<dbReference type="InterPro" id="IPR051449">
    <property type="entry name" value="ABC-2_transporter_component"/>
</dbReference>
<dbReference type="RefSeq" id="WP_038988049.1">
    <property type="nucleotide sequence ID" value="NZ_JWJO01000076.1"/>
</dbReference>
<reference evidence="7 8" key="1">
    <citation type="submission" date="2016-01" db="EMBL/GenBank/DDBJ databases">
        <title>Whole genome sequencing of Myroides marinus L41.</title>
        <authorList>
            <person name="Hong K.W."/>
        </authorList>
    </citation>
    <scope>NUCLEOTIDE SEQUENCE [LARGE SCALE GENOMIC DNA]</scope>
    <source>
        <strain evidence="7 8">L41</strain>
    </source>
</reference>
<feature type="transmembrane region" description="Helical" evidence="6">
    <location>
        <begin position="12"/>
        <end position="36"/>
    </location>
</feature>
<dbReference type="NCBIfam" id="TIGR03518">
    <property type="entry name" value="ABC_perm_GldF"/>
    <property type="match status" value="1"/>
</dbReference>
<comment type="subcellular location">
    <subcellularLocation>
        <location evidence="1">Cell membrane</location>
        <topology evidence="1">Multi-pass membrane protein</topology>
    </subcellularLocation>
</comment>
<evidence type="ECO:0000256" key="3">
    <source>
        <dbReference type="ARBA" id="ARBA00022692"/>
    </source>
</evidence>
<name>A0A165RBM8_9FLAO</name>
<organism evidence="7 8">
    <name type="scientific">Myroides marinus</name>
    <dbReference type="NCBI Taxonomy" id="703342"/>
    <lineage>
        <taxon>Bacteria</taxon>
        <taxon>Pseudomonadati</taxon>
        <taxon>Bacteroidota</taxon>
        <taxon>Flavobacteriia</taxon>
        <taxon>Flavobacteriales</taxon>
        <taxon>Flavobacteriaceae</taxon>
        <taxon>Myroides</taxon>
    </lineage>
</organism>
<keyword evidence="5 6" id="KW-0472">Membrane</keyword>
<evidence type="ECO:0000313" key="8">
    <source>
        <dbReference type="Proteomes" id="UP000076630"/>
    </source>
</evidence>
<dbReference type="AlphaFoldDB" id="A0A165RBM8"/>
<dbReference type="Proteomes" id="UP000076630">
    <property type="component" value="Unassembled WGS sequence"/>
</dbReference>
<protein>
    <submittedName>
        <fullName evidence="7">Gliding motility-associated ABC transporter permease subunit GldF</fullName>
    </submittedName>
</protein>
<keyword evidence="2" id="KW-1003">Cell membrane</keyword>
<sequence>MKAISLREIKAFFSSLTGYLVITLFLVINGILLWFIEGEYNVLQSGFADLSPFFYLAPWVLIFLIPAVSMKSFSEEIKNGTIELLLTKPLSVWQIVLGKFIGIFTLIFLAIIPTNVYVFVLKDLVLEGQQIDYSNIIGSFIGLLFLVSCYVSMGILSSSLTENQIVAFIIGVVLCLFFSLGIDTMASLFGEWFERIGVLYHFRSISKGVIDTRDLIYFASMTILCLGITVFKIKTLRK</sequence>
<comment type="caution">
    <text evidence="7">The sequence shown here is derived from an EMBL/GenBank/DDBJ whole genome shotgun (WGS) entry which is preliminary data.</text>
</comment>
<gene>
    <name evidence="7" type="ORF">AV926_10150</name>
</gene>
<keyword evidence="4 6" id="KW-1133">Transmembrane helix</keyword>
<feature type="transmembrane region" description="Helical" evidence="6">
    <location>
        <begin position="215"/>
        <end position="233"/>
    </location>
</feature>
<feature type="transmembrane region" description="Helical" evidence="6">
    <location>
        <begin position="56"/>
        <end position="74"/>
    </location>
</feature>
<feature type="transmembrane region" description="Helical" evidence="6">
    <location>
        <begin position="165"/>
        <end position="182"/>
    </location>
</feature>
<dbReference type="InterPro" id="IPR019860">
    <property type="entry name" value="Motility-assoc_ABC_perm_GldF"/>
</dbReference>
<dbReference type="Pfam" id="PF12679">
    <property type="entry name" value="ABC2_membrane_2"/>
    <property type="match status" value="1"/>
</dbReference>
<evidence type="ECO:0000256" key="2">
    <source>
        <dbReference type="ARBA" id="ARBA00022475"/>
    </source>
</evidence>
<dbReference type="OrthoDB" id="9794512at2"/>
<dbReference type="PANTHER" id="PTHR30294:SF29">
    <property type="entry name" value="MULTIDRUG ABC TRANSPORTER PERMEASE YBHS-RELATED"/>
    <property type="match status" value="1"/>
</dbReference>
<dbReference type="GO" id="GO:0140359">
    <property type="term" value="F:ABC-type transporter activity"/>
    <property type="evidence" value="ECO:0007669"/>
    <property type="project" value="InterPro"/>
</dbReference>
<feature type="transmembrane region" description="Helical" evidence="6">
    <location>
        <begin position="133"/>
        <end position="153"/>
    </location>
</feature>
<keyword evidence="3 6" id="KW-0812">Transmembrane</keyword>
<feature type="transmembrane region" description="Helical" evidence="6">
    <location>
        <begin position="95"/>
        <end position="121"/>
    </location>
</feature>
<evidence type="ECO:0000313" key="7">
    <source>
        <dbReference type="EMBL" id="KZE80482.1"/>
    </source>
</evidence>
<dbReference type="PANTHER" id="PTHR30294">
    <property type="entry name" value="MEMBRANE COMPONENT OF ABC TRANSPORTER YHHJ-RELATED"/>
    <property type="match status" value="1"/>
</dbReference>
<evidence type="ECO:0000256" key="6">
    <source>
        <dbReference type="SAM" id="Phobius"/>
    </source>
</evidence>
<evidence type="ECO:0000256" key="1">
    <source>
        <dbReference type="ARBA" id="ARBA00004651"/>
    </source>
</evidence>
<evidence type="ECO:0000256" key="4">
    <source>
        <dbReference type="ARBA" id="ARBA00022989"/>
    </source>
</evidence>
<dbReference type="GO" id="GO:0005886">
    <property type="term" value="C:plasma membrane"/>
    <property type="evidence" value="ECO:0007669"/>
    <property type="project" value="UniProtKB-SubCell"/>
</dbReference>
<dbReference type="EMBL" id="LQNU01000056">
    <property type="protein sequence ID" value="KZE80482.1"/>
    <property type="molecule type" value="Genomic_DNA"/>
</dbReference>
<accession>A0A165RBM8</accession>